<feature type="region of interest" description="Disordered" evidence="1">
    <location>
        <begin position="1"/>
        <end position="27"/>
    </location>
</feature>
<proteinExistence type="predicted"/>
<sequence>MKPKASGAKDNNPELQNTHPSKQHDNSNYQCEVEAVLISLLSRHCIVEISKPNKKSSVTSQFIKVTEIDFDNGDTINVSDLIELRCFERRDFEVQKKVEVKTATRRIQSYKRIETLHLLIDLLREFGYSFESRFVEGKKGVLKLENVTSVFYGQKRILDSKQIQEKGHKLNNYLYKETTEVGFSLKVEKKNPFILSLLGF</sequence>
<evidence type="ECO:0000313" key="3">
    <source>
        <dbReference type="Proteomes" id="UP000014680"/>
    </source>
</evidence>
<dbReference type="Proteomes" id="UP000014680">
    <property type="component" value="Unassembled WGS sequence"/>
</dbReference>
<feature type="compositionally biased region" description="Polar residues" evidence="1">
    <location>
        <begin position="13"/>
        <end position="27"/>
    </location>
</feature>
<dbReference type="EMBL" id="KB206864">
    <property type="protein sequence ID" value="ELP87111.1"/>
    <property type="molecule type" value="Genomic_DNA"/>
</dbReference>
<evidence type="ECO:0000256" key="1">
    <source>
        <dbReference type="SAM" id="MobiDB-lite"/>
    </source>
</evidence>
<dbReference type="GeneID" id="14886072"/>
<dbReference type="KEGG" id="eiv:EIN_495860"/>
<protein>
    <submittedName>
        <fullName evidence="2">Uncharacterized protein</fullName>
    </submittedName>
</protein>
<dbReference type="AlphaFoldDB" id="A0A0A1TZT5"/>
<accession>A0A0A1TZT5</accession>
<keyword evidence="3" id="KW-1185">Reference proteome</keyword>
<organism evidence="2 3">
    <name type="scientific">Entamoeba invadens IP1</name>
    <dbReference type="NCBI Taxonomy" id="370355"/>
    <lineage>
        <taxon>Eukaryota</taxon>
        <taxon>Amoebozoa</taxon>
        <taxon>Evosea</taxon>
        <taxon>Archamoebae</taxon>
        <taxon>Mastigamoebida</taxon>
        <taxon>Entamoebidae</taxon>
        <taxon>Entamoeba</taxon>
    </lineage>
</organism>
<dbReference type="VEuPathDB" id="AmoebaDB:EIN_495860"/>
<reference evidence="2 3" key="1">
    <citation type="submission" date="2012-10" db="EMBL/GenBank/DDBJ databases">
        <authorList>
            <person name="Zafar N."/>
            <person name="Inman J."/>
            <person name="Hall N."/>
            <person name="Lorenzi H."/>
            <person name="Caler E."/>
        </authorList>
    </citation>
    <scope>NUCLEOTIDE SEQUENCE [LARGE SCALE GENOMIC DNA]</scope>
    <source>
        <strain evidence="2 3">IP1</strain>
    </source>
</reference>
<dbReference type="OrthoDB" id="26955at2759"/>
<dbReference type="RefSeq" id="XP_004253882.1">
    <property type="nucleotide sequence ID" value="XM_004253834.1"/>
</dbReference>
<name>A0A0A1TZT5_ENTIV</name>
<dbReference type="OMA" id="NTHPSKQ"/>
<evidence type="ECO:0000313" key="2">
    <source>
        <dbReference type="EMBL" id="ELP87111.1"/>
    </source>
</evidence>
<gene>
    <name evidence="2" type="ORF">EIN_495860</name>
</gene>